<name>A0ABT6W4W5_9ACTN</name>
<reference evidence="1 2" key="1">
    <citation type="submission" date="2023-05" db="EMBL/GenBank/DDBJ databases">
        <title>Streptantibioticus silvisoli sp. nov., acidotolerant actinomycetes 1 from pine litter.</title>
        <authorList>
            <person name="Swiecimska M."/>
            <person name="Golinska P."/>
            <person name="Sangal V."/>
            <person name="Wachnowicz B."/>
            <person name="Goodfellow M."/>
        </authorList>
    </citation>
    <scope>NUCLEOTIDE SEQUENCE [LARGE SCALE GENOMIC DNA]</scope>
    <source>
        <strain evidence="1 2">SL54</strain>
    </source>
</reference>
<keyword evidence="2" id="KW-1185">Reference proteome</keyword>
<organism evidence="1 2">
    <name type="scientific">Streptantibioticus silvisoli</name>
    <dbReference type="NCBI Taxonomy" id="2705255"/>
    <lineage>
        <taxon>Bacteria</taxon>
        <taxon>Bacillati</taxon>
        <taxon>Actinomycetota</taxon>
        <taxon>Actinomycetes</taxon>
        <taxon>Kitasatosporales</taxon>
        <taxon>Streptomycetaceae</taxon>
        <taxon>Streptantibioticus</taxon>
    </lineage>
</organism>
<protein>
    <recommendedName>
        <fullName evidence="3">XRE family transcriptional regulator</fullName>
    </recommendedName>
</protein>
<sequence>MKPLADHGTTARAKGRPAMGIPGCNCGPCRSAENSYDKRRRFLNATGRQLRLPVEPIAQHIDMLFANDAGWVQLAAAAETSQCVLSRIRRRLQPTVRRDVATRILAIQPGDAIPAGRQVAAIGSIRRIQAAMRLAHSVKAISAVTGVEHSTLSDLLTGDRTTIALHVAKRIANGYRTLVATTGDSERSRRRAANNDWHGPLAWGDNIDDPNAEPEVDDAVIIPLKRNDVAAIRRDEVLHLARFGVSPEEIHHRIGEEVGLGHVREIVRTLHCGTRDRRKKDAA</sequence>
<evidence type="ECO:0000313" key="1">
    <source>
        <dbReference type="EMBL" id="MDI5965802.1"/>
    </source>
</evidence>
<dbReference type="EMBL" id="JAAGKO020000040">
    <property type="protein sequence ID" value="MDI5965802.1"/>
    <property type="molecule type" value="Genomic_DNA"/>
</dbReference>
<comment type="caution">
    <text evidence="1">The sequence shown here is derived from an EMBL/GenBank/DDBJ whole genome shotgun (WGS) entry which is preliminary data.</text>
</comment>
<dbReference type="RefSeq" id="WP_271322964.1">
    <property type="nucleotide sequence ID" value="NZ_JAAGKO020000040.1"/>
</dbReference>
<dbReference type="Proteomes" id="UP001156398">
    <property type="component" value="Unassembled WGS sequence"/>
</dbReference>
<gene>
    <name evidence="1" type="ORF">POF43_024250</name>
</gene>
<evidence type="ECO:0008006" key="3">
    <source>
        <dbReference type="Google" id="ProtNLM"/>
    </source>
</evidence>
<evidence type="ECO:0000313" key="2">
    <source>
        <dbReference type="Proteomes" id="UP001156398"/>
    </source>
</evidence>
<accession>A0ABT6W4W5</accession>
<proteinExistence type="predicted"/>